<dbReference type="InterPro" id="IPR007621">
    <property type="entry name" value="TPM_dom"/>
</dbReference>
<keyword evidence="2" id="KW-0472">Membrane</keyword>
<feature type="transmembrane region" description="Helical" evidence="2">
    <location>
        <begin position="257"/>
        <end position="275"/>
    </location>
</feature>
<name>A0AAU8M1B8_9BACT</name>
<proteinExistence type="predicted"/>
<dbReference type="EMBL" id="CP159373">
    <property type="protein sequence ID" value="XCN75046.1"/>
    <property type="molecule type" value="Genomic_DNA"/>
</dbReference>
<evidence type="ECO:0000256" key="2">
    <source>
        <dbReference type="SAM" id="Phobius"/>
    </source>
</evidence>
<dbReference type="PANTHER" id="PTHR30373">
    <property type="entry name" value="UPF0603 PROTEIN YGCG"/>
    <property type="match status" value="1"/>
</dbReference>
<organism evidence="4">
    <name type="scientific">Candidatus Electrothrix aestuarii</name>
    <dbReference type="NCBI Taxonomy" id="3062594"/>
    <lineage>
        <taxon>Bacteria</taxon>
        <taxon>Pseudomonadati</taxon>
        <taxon>Thermodesulfobacteriota</taxon>
        <taxon>Desulfobulbia</taxon>
        <taxon>Desulfobulbales</taxon>
        <taxon>Desulfobulbaceae</taxon>
        <taxon>Candidatus Electrothrix</taxon>
    </lineage>
</organism>
<feature type="transmembrane region" description="Helical" evidence="2">
    <location>
        <begin position="230"/>
        <end position="251"/>
    </location>
</feature>
<dbReference type="Pfam" id="PF04536">
    <property type="entry name" value="TPM_phosphatase"/>
    <property type="match status" value="1"/>
</dbReference>
<evidence type="ECO:0000256" key="1">
    <source>
        <dbReference type="SAM" id="MobiDB-lite"/>
    </source>
</evidence>
<keyword evidence="2" id="KW-1133">Transmembrane helix</keyword>
<gene>
    <name evidence="4" type="ORF">Q3M24_10040</name>
</gene>
<feature type="domain" description="TPM" evidence="3">
    <location>
        <begin position="42"/>
        <end position="164"/>
    </location>
</feature>
<dbReference type="PANTHER" id="PTHR30373:SF2">
    <property type="entry name" value="UPF0603 PROTEIN YGCG"/>
    <property type="match status" value="1"/>
</dbReference>
<sequence length="429" mass="46678">MRKNHLFVQSTWQAYFVFLAVLLCCADPAWSVYPQPTSGKRVYDFASLLSAGQETQLEQLTAGIAEATTAELDIVTVSSLHGETIEEYANNLFNDWAIGRADTNNGVLFLIAPNERRVRIEVGYGLEPLLTDGLCGNIIAQNIIPAFKAGNFDEGIISGAERIAGILQQHPEQAQGVKHSAPAVMARSFFRTLTSNGRGNMIILTVACIAFGTFFYGLHICSVDRKRYTLLPFFLVSATALLLILWATLFAWENPSFLLWAASSIFPMFAVYKNITLYKRFHRRKCPACADRLRLLNEQEENEFLDDGEKAEKKLDSVDYDVWLCGTCGHVLKRTGKVMSRCEQCPKCGYRTIEETIVRSATTSSTGLTRMRCAYAACGHEYTEVIPRVSRSSGSGGSSSGGYSGGSSGGYSGSSSGGSSGGGGASGGW</sequence>
<dbReference type="KEGG" id="eaj:Q3M24_10040"/>
<dbReference type="Gene3D" id="3.10.310.50">
    <property type="match status" value="1"/>
</dbReference>
<feature type="compositionally biased region" description="Gly residues" evidence="1">
    <location>
        <begin position="394"/>
        <end position="429"/>
    </location>
</feature>
<feature type="transmembrane region" description="Helical" evidence="2">
    <location>
        <begin position="201"/>
        <end position="218"/>
    </location>
</feature>
<accession>A0AAU8M1B8</accession>
<reference evidence="4" key="1">
    <citation type="journal article" date="2024" name="Syst. Appl. Microbiol.">
        <title>First single-strain enrichments of Electrothrix cable bacteria, description of E. aestuarii sp. nov. and E. rattekaaiensis sp. nov., and proposal of a cable bacteria taxonomy following the rules of the SeqCode.</title>
        <authorList>
            <person name="Plum-Jensen L.E."/>
            <person name="Schramm A."/>
            <person name="Marshall I.P.G."/>
        </authorList>
    </citation>
    <scope>NUCLEOTIDE SEQUENCE</scope>
    <source>
        <strain evidence="4">Rat1</strain>
    </source>
</reference>
<protein>
    <submittedName>
        <fullName evidence="4">TPM domain-containing protein</fullName>
    </submittedName>
</protein>
<evidence type="ECO:0000313" key="4">
    <source>
        <dbReference type="EMBL" id="XCN75046.1"/>
    </source>
</evidence>
<reference evidence="4" key="2">
    <citation type="submission" date="2024-06" db="EMBL/GenBank/DDBJ databases">
        <authorList>
            <person name="Plum-Jensen L.E."/>
            <person name="Schramm A."/>
            <person name="Marshall I.P.G."/>
        </authorList>
    </citation>
    <scope>NUCLEOTIDE SEQUENCE</scope>
    <source>
        <strain evidence="4">Rat1</strain>
    </source>
</reference>
<evidence type="ECO:0000259" key="3">
    <source>
        <dbReference type="Pfam" id="PF04536"/>
    </source>
</evidence>
<keyword evidence="2" id="KW-0812">Transmembrane</keyword>
<dbReference type="AlphaFoldDB" id="A0AAU8M1B8"/>
<feature type="region of interest" description="Disordered" evidence="1">
    <location>
        <begin position="389"/>
        <end position="429"/>
    </location>
</feature>